<feature type="domain" description="AB hydrolase-1" evidence="4">
    <location>
        <begin position="209"/>
        <end position="473"/>
    </location>
</feature>
<dbReference type="InterPro" id="IPR002410">
    <property type="entry name" value="Peptidase_S33"/>
</dbReference>
<keyword evidence="3" id="KW-0472">Membrane</keyword>
<dbReference type="PRINTS" id="PR00793">
    <property type="entry name" value="PROAMNOPTASE"/>
</dbReference>
<proteinExistence type="inferred from homology"/>
<dbReference type="GO" id="GO:0004177">
    <property type="term" value="F:aminopeptidase activity"/>
    <property type="evidence" value="ECO:0007669"/>
    <property type="project" value="UniProtKB-EC"/>
</dbReference>
<dbReference type="Pfam" id="PF00561">
    <property type="entry name" value="Abhydrolase_1"/>
    <property type="match status" value="1"/>
</dbReference>
<evidence type="ECO:0000259" key="4">
    <source>
        <dbReference type="Pfam" id="PF00561"/>
    </source>
</evidence>
<dbReference type="Gene3D" id="3.40.50.1820">
    <property type="entry name" value="alpha/beta hydrolase"/>
    <property type="match status" value="1"/>
</dbReference>
<feature type="transmembrane region" description="Helical" evidence="3">
    <location>
        <begin position="153"/>
        <end position="172"/>
    </location>
</feature>
<name>A0A919JQP8_9ACTN</name>
<keyword evidence="2" id="KW-0378">Hydrolase</keyword>
<keyword evidence="6" id="KW-1185">Reference proteome</keyword>
<dbReference type="GO" id="GO:0006508">
    <property type="term" value="P:proteolysis"/>
    <property type="evidence" value="ECO:0007669"/>
    <property type="project" value="InterPro"/>
</dbReference>
<feature type="transmembrane region" description="Helical" evidence="3">
    <location>
        <begin position="78"/>
        <end position="94"/>
    </location>
</feature>
<dbReference type="RefSeq" id="WP_203775953.1">
    <property type="nucleotide sequence ID" value="NZ_BAAAYJ010000063.1"/>
</dbReference>
<evidence type="ECO:0000256" key="1">
    <source>
        <dbReference type="ARBA" id="ARBA00010088"/>
    </source>
</evidence>
<organism evidence="5 6">
    <name type="scientific">Actinoplanes nipponensis</name>
    <dbReference type="NCBI Taxonomy" id="135950"/>
    <lineage>
        <taxon>Bacteria</taxon>
        <taxon>Bacillati</taxon>
        <taxon>Actinomycetota</taxon>
        <taxon>Actinomycetes</taxon>
        <taxon>Micromonosporales</taxon>
        <taxon>Micromonosporaceae</taxon>
        <taxon>Actinoplanes</taxon>
    </lineage>
</organism>
<feature type="transmembrane region" description="Helical" evidence="3">
    <location>
        <begin position="26"/>
        <end position="46"/>
    </location>
</feature>
<sequence>MPVTPVLPAAGENAPGAPAAARENRVPAVVAWLLVALSAVVSAALMPRAPVTGTQVIAVLVGATVVGGLTGWSVRSRWAVVAAPALHLAVWELARATVFRLDGPSFGPPRFDVALGVLLFVAVHVMYAVVAGLPMLLGVLAGRAWRRRPARAAVVWPAVAVLAVASLGDALVRPERVHPVPGGVATVTRVRLGGAEQWVSIRGDRADNPVLLHLAGGPGSSDVGWVRTFNQPLEKHFTVAVWEQRGAGKSYPAVDPTTDLTLDRLVSDGLELASWLARRFDEPKIYLTGNSWGSTLGVLMAQRRPDLFHAYVGTGQMVDQRETDRRLYRQLSAYAERIGDRELRGRLTALGEPPYRDVFGYALVMDHYDVIEPYDRTPAFEAARGPRGFFPDEYSLLDSWNELRGFADMGGLVYPQLQDIDFRRDVPRLDVPVYFMRGRHELTARGALADEWIAGLRAPIKRVYDFPDSGHNADAEEPGRYNDLLVTTVLAETYGRR</sequence>
<keyword evidence="3" id="KW-0812">Transmembrane</keyword>
<evidence type="ECO:0000256" key="2">
    <source>
        <dbReference type="ARBA" id="ARBA00022801"/>
    </source>
</evidence>
<dbReference type="AlphaFoldDB" id="A0A919JQP8"/>
<comment type="similarity">
    <text evidence="1">Belongs to the peptidase S33 family.</text>
</comment>
<keyword evidence="3" id="KW-1133">Transmembrane helix</keyword>
<dbReference type="EMBL" id="BOMQ01000088">
    <property type="protein sequence ID" value="GIE53710.1"/>
    <property type="molecule type" value="Genomic_DNA"/>
</dbReference>
<reference evidence="5" key="1">
    <citation type="submission" date="2021-01" db="EMBL/GenBank/DDBJ databases">
        <title>Whole genome shotgun sequence of Actinoplanes nipponensis NBRC 14063.</title>
        <authorList>
            <person name="Komaki H."/>
            <person name="Tamura T."/>
        </authorList>
    </citation>
    <scope>NUCLEOTIDE SEQUENCE</scope>
    <source>
        <strain evidence="5">NBRC 14063</strain>
    </source>
</reference>
<evidence type="ECO:0000256" key="3">
    <source>
        <dbReference type="SAM" id="Phobius"/>
    </source>
</evidence>
<accession>A0A919JQP8</accession>
<evidence type="ECO:0000313" key="5">
    <source>
        <dbReference type="EMBL" id="GIE53710.1"/>
    </source>
</evidence>
<protein>
    <recommendedName>
        <fullName evidence="4">AB hydrolase-1 domain-containing protein</fullName>
    </recommendedName>
</protein>
<evidence type="ECO:0000313" key="6">
    <source>
        <dbReference type="Proteomes" id="UP000647172"/>
    </source>
</evidence>
<dbReference type="Proteomes" id="UP000647172">
    <property type="component" value="Unassembled WGS sequence"/>
</dbReference>
<dbReference type="InterPro" id="IPR029058">
    <property type="entry name" value="AB_hydrolase_fold"/>
</dbReference>
<gene>
    <name evidence="5" type="ORF">Ani05nite_72440</name>
</gene>
<dbReference type="SUPFAM" id="SSF53474">
    <property type="entry name" value="alpha/beta-Hydrolases"/>
    <property type="match status" value="1"/>
</dbReference>
<feature type="transmembrane region" description="Helical" evidence="3">
    <location>
        <begin position="114"/>
        <end position="141"/>
    </location>
</feature>
<comment type="caution">
    <text evidence="5">The sequence shown here is derived from an EMBL/GenBank/DDBJ whole genome shotgun (WGS) entry which is preliminary data.</text>
</comment>
<feature type="transmembrane region" description="Helical" evidence="3">
    <location>
        <begin position="52"/>
        <end position="71"/>
    </location>
</feature>
<dbReference type="InterPro" id="IPR000073">
    <property type="entry name" value="AB_hydrolase_1"/>
</dbReference>